<dbReference type="NCBIfam" id="TIGR02871">
    <property type="entry name" value="spore_ylbJ"/>
    <property type="match status" value="1"/>
</dbReference>
<dbReference type="AlphaFoldDB" id="A0A162V042"/>
<keyword evidence="3" id="KW-1185">Reference proteome</keyword>
<feature type="transmembrane region" description="Helical" evidence="1">
    <location>
        <begin position="30"/>
        <end position="49"/>
    </location>
</feature>
<keyword evidence="1" id="KW-1133">Transmembrane helix</keyword>
<keyword evidence="1" id="KW-0812">Transmembrane</keyword>
<feature type="transmembrane region" description="Helical" evidence="1">
    <location>
        <begin position="7"/>
        <end position="24"/>
    </location>
</feature>
<organism evidence="2 3">
    <name type="scientific">Clostridium magnum DSM 2767</name>
    <dbReference type="NCBI Taxonomy" id="1121326"/>
    <lineage>
        <taxon>Bacteria</taxon>
        <taxon>Bacillati</taxon>
        <taxon>Bacillota</taxon>
        <taxon>Clostridia</taxon>
        <taxon>Eubacteriales</taxon>
        <taxon>Clostridiaceae</taxon>
        <taxon>Clostridium</taxon>
    </lineage>
</organism>
<evidence type="ECO:0000313" key="2">
    <source>
        <dbReference type="EMBL" id="KZL94446.1"/>
    </source>
</evidence>
<comment type="caution">
    <text evidence="2">The sequence shown here is derived from an EMBL/GenBank/DDBJ whole genome shotgun (WGS) entry which is preliminary data.</text>
</comment>
<evidence type="ECO:0000313" key="3">
    <source>
        <dbReference type="Proteomes" id="UP000076603"/>
    </source>
</evidence>
<name>A0A162V042_9CLOT</name>
<gene>
    <name evidence="2" type="primary">ylbJ</name>
    <name evidence="2" type="ORF">CLMAG_14990</name>
</gene>
<feature type="transmembrane region" description="Helical" evidence="1">
    <location>
        <begin position="293"/>
        <end position="314"/>
    </location>
</feature>
<feature type="transmembrane region" description="Helical" evidence="1">
    <location>
        <begin position="167"/>
        <end position="186"/>
    </location>
</feature>
<dbReference type="Proteomes" id="UP000076603">
    <property type="component" value="Unassembled WGS sequence"/>
</dbReference>
<dbReference type="EMBL" id="LWAE01000001">
    <property type="protein sequence ID" value="KZL94446.1"/>
    <property type="molecule type" value="Genomic_DNA"/>
</dbReference>
<protein>
    <submittedName>
        <fullName evidence="2">Sporulation integral membrane protein YlbJ</fullName>
    </submittedName>
</protein>
<reference evidence="2 3" key="1">
    <citation type="submission" date="2016-04" db="EMBL/GenBank/DDBJ databases">
        <title>Genome sequence of Clostridium magnum DSM 2767.</title>
        <authorList>
            <person name="Poehlein A."/>
            <person name="Uhlig R."/>
            <person name="Fischer R."/>
            <person name="Bahl H."/>
            <person name="Daniel R."/>
        </authorList>
    </citation>
    <scope>NUCLEOTIDE SEQUENCE [LARGE SCALE GENOMIC DNA]</scope>
    <source>
        <strain evidence="2 3">DSM 2767</strain>
    </source>
</reference>
<dbReference type="PATRIC" id="fig|1121326.3.peg.1471"/>
<feature type="transmembrane region" description="Helical" evidence="1">
    <location>
        <begin position="326"/>
        <end position="346"/>
    </location>
</feature>
<proteinExistence type="predicted"/>
<feature type="transmembrane region" description="Helical" evidence="1">
    <location>
        <begin position="366"/>
        <end position="384"/>
    </location>
</feature>
<dbReference type="InterPro" id="IPR014226">
    <property type="entry name" value="Spore_IM_YlbJ"/>
</dbReference>
<keyword evidence="1" id="KW-0472">Membrane</keyword>
<dbReference type="STRING" id="1121326.CLMAG_14990"/>
<accession>A0A162V042</accession>
<evidence type="ECO:0000256" key="1">
    <source>
        <dbReference type="SAM" id="Phobius"/>
    </source>
</evidence>
<feature type="transmembrane region" description="Helical" evidence="1">
    <location>
        <begin position="61"/>
        <end position="82"/>
    </location>
</feature>
<sequence>MGDWNLEIIFYILILVIILLLVYLLKNKNILVTIICSLLILQIIAAPKICIDGAISGALLFFYKVFPSLFSFLIVSNIILSYDGIYIYSKILGTALCKPLKLPKSCSFVLIISVLCGYPLGAKYACDLYEGNIIDLKTCERLLNIASNASPLFILGSVGISMLKSPLIGYILLLSNLLSCIAMGFIMPGKMTYKKNAPEKIHIYSNMNIGNVLKSSVENSIKTCLSIGGFVTAFSVINSILKNNYLFSTLMHKISNILHLSKDIVEGSFLGIIEMTNGCNLVSSSSASLFTKIAIVSFLFTFSGLSIICQVYSFTYKFDISMKKYILGKVFQGLTCSIISLLLYNICTFNFSKQTFTYNYSINANIENIFIATVLILVFPWLFFKIKNLLHLS</sequence>
<feature type="transmembrane region" description="Helical" evidence="1">
    <location>
        <begin position="102"/>
        <end position="121"/>
    </location>
</feature>